<organism evidence="1">
    <name type="scientific">hydrocarbon metagenome</name>
    <dbReference type="NCBI Taxonomy" id="938273"/>
    <lineage>
        <taxon>unclassified sequences</taxon>
        <taxon>metagenomes</taxon>
        <taxon>ecological metagenomes</taxon>
    </lineage>
</organism>
<protein>
    <submittedName>
        <fullName evidence="1">Uncharacterized protein</fullName>
    </submittedName>
</protein>
<evidence type="ECO:0000313" key="1">
    <source>
        <dbReference type="EMBL" id="KUG23806.1"/>
    </source>
</evidence>
<dbReference type="AlphaFoldDB" id="A0A0W8FSV3"/>
<sequence>MKKIYSFISLSFTLLFLLLNPVYVYPEAMEPQQGTQPLVFISAKPDSTVWEYYWKNLYYNKKNITRSSNIVSVWSYQIVSDAGKKEMIDNVKEFYNQAASLKYQNYDHNLYLDEIDCKKKLTRLKEIKHCDDKGNVLNSHKFSNNKEWKSIPRETILEVLYNKVCVKPDKPLKKK</sequence>
<comment type="caution">
    <text evidence="1">The sequence shown here is derived from an EMBL/GenBank/DDBJ whole genome shotgun (WGS) entry which is preliminary data.</text>
</comment>
<accession>A0A0W8FSV3</accession>
<proteinExistence type="predicted"/>
<gene>
    <name evidence="1" type="ORF">ASZ90_006402</name>
</gene>
<name>A0A0W8FSV3_9ZZZZ</name>
<dbReference type="EMBL" id="LNQE01000886">
    <property type="protein sequence ID" value="KUG23806.1"/>
    <property type="molecule type" value="Genomic_DNA"/>
</dbReference>
<reference evidence="1" key="1">
    <citation type="journal article" date="2015" name="Proc. Natl. Acad. Sci. U.S.A.">
        <title>Networks of energetic and metabolic interactions define dynamics in microbial communities.</title>
        <authorList>
            <person name="Embree M."/>
            <person name="Liu J.K."/>
            <person name="Al-Bassam M.M."/>
            <person name="Zengler K."/>
        </authorList>
    </citation>
    <scope>NUCLEOTIDE SEQUENCE</scope>
</reference>